<feature type="compositionally biased region" description="Basic and acidic residues" evidence="1">
    <location>
        <begin position="177"/>
        <end position="188"/>
    </location>
</feature>
<organism evidence="3 4">
    <name type="scientific">Limosa lapponica baueri</name>
    <dbReference type="NCBI Taxonomy" id="1758121"/>
    <lineage>
        <taxon>Eukaryota</taxon>
        <taxon>Metazoa</taxon>
        <taxon>Chordata</taxon>
        <taxon>Craniata</taxon>
        <taxon>Vertebrata</taxon>
        <taxon>Euteleostomi</taxon>
        <taxon>Archelosauria</taxon>
        <taxon>Archosauria</taxon>
        <taxon>Dinosauria</taxon>
        <taxon>Saurischia</taxon>
        <taxon>Theropoda</taxon>
        <taxon>Coelurosauria</taxon>
        <taxon>Aves</taxon>
        <taxon>Neognathae</taxon>
        <taxon>Neoaves</taxon>
        <taxon>Charadriiformes</taxon>
        <taxon>Scolopacidae</taxon>
        <taxon>Limosa</taxon>
    </lineage>
</organism>
<name>A0A2I0UUD6_LIMLA</name>
<dbReference type="EMBL" id="KZ505635">
    <property type="protein sequence ID" value="PKU49675.1"/>
    <property type="molecule type" value="Genomic_DNA"/>
</dbReference>
<dbReference type="AlphaFoldDB" id="A0A2I0UUD6"/>
<reference evidence="4" key="2">
    <citation type="submission" date="2017-12" db="EMBL/GenBank/DDBJ databases">
        <title>Genome sequence of the Bar-tailed Godwit (Limosa lapponica baueri).</title>
        <authorList>
            <person name="Lima N.C.B."/>
            <person name="Parody-Merino A.M."/>
            <person name="Battley P.F."/>
            <person name="Fidler A.E."/>
            <person name="Prosdocimi F."/>
        </authorList>
    </citation>
    <scope>NUCLEOTIDE SEQUENCE [LARGE SCALE GENOMIC DNA]</scope>
</reference>
<keyword evidence="2" id="KW-0472">Membrane</keyword>
<sequence>MKSVLEAIPGSIGLRYRTKHLLSQPTRPCNPQLPDGRNSPQSVGRQALFTGRLDLLTGRPLFLLLLFLLLVSASSTILLTSCSPTREEKGTQRVKNIRGNSEFAEEEEEKEKEKEKEKEDNDSRDDKDKDEEEVVFQVLKQTFHTEGSGGPMTKLMDTPGGTMACREPTLGQRKSVRSKEWQKETIMY</sequence>
<feature type="region of interest" description="Disordered" evidence="1">
    <location>
        <begin position="85"/>
        <end position="188"/>
    </location>
</feature>
<accession>A0A2I0UUD6</accession>
<feature type="region of interest" description="Disordered" evidence="1">
    <location>
        <begin position="23"/>
        <end position="42"/>
    </location>
</feature>
<feature type="transmembrane region" description="Helical" evidence="2">
    <location>
        <begin position="61"/>
        <end position="79"/>
    </location>
</feature>
<keyword evidence="4" id="KW-1185">Reference proteome</keyword>
<keyword evidence="2" id="KW-1133">Transmembrane helix</keyword>
<reference evidence="4" key="1">
    <citation type="submission" date="2017-11" db="EMBL/GenBank/DDBJ databases">
        <authorList>
            <person name="Lima N.C."/>
            <person name="Parody-Merino A.M."/>
            <person name="Battley P.F."/>
            <person name="Fidler A.E."/>
            <person name="Prosdocimi F."/>
        </authorList>
    </citation>
    <scope>NUCLEOTIDE SEQUENCE [LARGE SCALE GENOMIC DNA]</scope>
</reference>
<evidence type="ECO:0000256" key="2">
    <source>
        <dbReference type="SAM" id="Phobius"/>
    </source>
</evidence>
<evidence type="ECO:0000313" key="4">
    <source>
        <dbReference type="Proteomes" id="UP000233556"/>
    </source>
</evidence>
<evidence type="ECO:0000313" key="3">
    <source>
        <dbReference type="EMBL" id="PKU49675.1"/>
    </source>
</evidence>
<evidence type="ECO:0000256" key="1">
    <source>
        <dbReference type="SAM" id="MobiDB-lite"/>
    </source>
</evidence>
<proteinExistence type="predicted"/>
<keyword evidence="2" id="KW-0812">Transmembrane</keyword>
<feature type="compositionally biased region" description="Basic and acidic residues" evidence="1">
    <location>
        <begin position="111"/>
        <end position="127"/>
    </location>
</feature>
<gene>
    <name evidence="3" type="ORF">llap_59</name>
</gene>
<protein>
    <submittedName>
        <fullName evidence="3">Uncharacterized protein</fullName>
    </submittedName>
</protein>
<dbReference type="Proteomes" id="UP000233556">
    <property type="component" value="Unassembled WGS sequence"/>
</dbReference>